<evidence type="ECO:0000313" key="2">
    <source>
        <dbReference type="Proteomes" id="UP000192333"/>
    </source>
</evidence>
<proteinExistence type="predicted"/>
<gene>
    <name evidence="1" type="ORF">SAMN00777080_0980</name>
</gene>
<protein>
    <submittedName>
        <fullName evidence="1">Uncharacterized protein</fullName>
    </submittedName>
</protein>
<dbReference type="Proteomes" id="UP000192333">
    <property type="component" value="Chromosome I"/>
</dbReference>
<dbReference type="RefSeq" id="WP_084119234.1">
    <property type="nucleotide sequence ID" value="NZ_LT838813.1"/>
</dbReference>
<organism evidence="1 2">
    <name type="scientific">Aquiflexum balticum DSM 16537</name>
    <dbReference type="NCBI Taxonomy" id="758820"/>
    <lineage>
        <taxon>Bacteria</taxon>
        <taxon>Pseudomonadati</taxon>
        <taxon>Bacteroidota</taxon>
        <taxon>Cytophagia</taxon>
        <taxon>Cytophagales</taxon>
        <taxon>Cyclobacteriaceae</taxon>
        <taxon>Aquiflexum</taxon>
    </lineage>
</organism>
<name>A0A1W2H0H7_9BACT</name>
<sequence length="75" mass="8529">MTLKKYLQLLNKFVKENPDALQLQVLASTDDEGNHYVPVKFFPSKGNYDGHTYWPISKESKSLGIERNANAVCIN</sequence>
<keyword evidence="2" id="KW-1185">Reference proteome</keyword>
<dbReference type="AlphaFoldDB" id="A0A1W2H0H7"/>
<dbReference type="EMBL" id="LT838813">
    <property type="protein sequence ID" value="SMD42430.1"/>
    <property type="molecule type" value="Genomic_DNA"/>
</dbReference>
<accession>A0A1W2H0H7</accession>
<reference evidence="2" key="1">
    <citation type="submission" date="2017-04" db="EMBL/GenBank/DDBJ databases">
        <authorList>
            <person name="Varghese N."/>
            <person name="Submissions S."/>
        </authorList>
    </citation>
    <scope>NUCLEOTIDE SEQUENCE [LARGE SCALE GENOMIC DNA]</scope>
    <source>
        <strain evidence="2">DSM 16537</strain>
    </source>
</reference>
<evidence type="ECO:0000313" key="1">
    <source>
        <dbReference type="EMBL" id="SMD42430.1"/>
    </source>
</evidence>